<evidence type="ECO:0000313" key="5">
    <source>
        <dbReference type="Proteomes" id="UP000001811"/>
    </source>
</evidence>
<reference evidence="4 5" key="1">
    <citation type="journal article" date="2011" name="Nature">
        <title>A high-resolution map of human evolutionary constraint using 29 mammals.</title>
        <authorList>
            <person name="Lindblad-Toh K."/>
            <person name="Garber M."/>
            <person name="Zuk O."/>
            <person name="Lin M.F."/>
            <person name="Parker B.J."/>
            <person name="Washietl S."/>
            <person name="Kheradpour P."/>
            <person name="Ernst J."/>
            <person name="Jordan G."/>
            <person name="Mauceli E."/>
            <person name="Ward L.D."/>
            <person name="Lowe C.B."/>
            <person name="Holloway A.K."/>
            <person name="Clamp M."/>
            <person name="Gnerre S."/>
            <person name="Alfoldi J."/>
            <person name="Beal K."/>
            <person name="Chang J."/>
            <person name="Clawson H."/>
            <person name="Cuff J."/>
            <person name="Di Palma F."/>
            <person name="Fitzgerald S."/>
            <person name="Flicek P."/>
            <person name="Guttman M."/>
            <person name="Hubisz M.J."/>
            <person name="Jaffe D.B."/>
            <person name="Jungreis I."/>
            <person name="Kent W.J."/>
            <person name="Kostka D."/>
            <person name="Lara M."/>
            <person name="Martins A.L."/>
            <person name="Massingham T."/>
            <person name="Moltke I."/>
            <person name="Raney B.J."/>
            <person name="Rasmussen M.D."/>
            <person name="Robinson J."/>
            <person name="Stark A."/>
            <person name="Vilella A.J."/>
            <person name="Wen J."/>
            <person name="Xie X."/>
            <person name="Zody M.C."/>
            <person name="Baldwin J."/>
            <person name="Bloom T."/>
            <person name="Chin C.W."/>
            <person name="Heiman D."/>
            <person name="Nicol R."/>
            <person name="Nusbaum C."/>
            <person name="Young S."/>
            <person name="Wilkinson J."/>
            <person name="Worley K.C."/>
            <person name="Kovar C.L."/>
            <person name="Muzny D.M."/>
            <person name="Gibbs R.A."/>
            <person name="Cree A."/>
            <person name="Dihn H.H."/>
            <person name="Fowler G."/>
            <person name="Jhangiani S."/>
            <person name="Joshi V."/>
            <person name="Lee S."/>
            <person name="Lewis L.R."/>
            <person name="Nazareth L.V."/>
            <person name="Okwuonu G."/>
            <person name="Santibanez J."/>
            <person name="Warren W.C."/>
            <person name="Mardis E.R."/>
            <person name="Weinstock G.M."/>
            <person name="Wilson R.K."/>
            <person name="Delehaunty K."/>
            <person name="Dooling D."/>
            <person name="Fronik C."/>
            <person name="Fulton L."/>
            <person name="Fulton B."/>
            <person name="Graves T."/>
            <person name="Minx P."/>
            <person name="Sodergren E."/>
            <person name="Birney E."/>
            <person name="Margulies E.H."/>
            <person name="Herrero J."/>
            <person name="Green E.D."/>
            <person name="Haussler D."/>
            <person name="Siepel A."/>
            <person name="Goldman N."/>
            <person name="Pollard K.S."/>
            <person name="Pedersen J.S."/>
            <person name="Lander E.S."/>
            <person name="Kellis M."/>
        </authorList>
    </citation>
    <scope>NUCLEOTIDE SEQUENCE [LARGE SCALE GENOMIC DNA]</scope>
    <source>
        <strain evidence="4 5">Thorbecke inbred</strain>
    </source>
</reference>
<dbReference type="AlphaFoldDB" id="G1U2I6"/>
<dbReference type="Ensembl" id="ENSOCUT00000029493.3">
    <property type="protein sequence ID" value="ENSOCUP00000023585.2"/>
    <property type="gene ID" value="ENSOCUG00000026799.3"/>
</dbReference>
<reference evidence="4" key="3">
    <citation type="submission" date="2025-09" db="UniProtKB">
        <authorList>
            <consortium name="Ensembl"/>
        </authorList>
    </citation>
    <scope>IDENTIFICATION</scope>
    <source>
        <strain evidence="4">Thorbecke</strain>
    </source>
</reference>
<dbReference type="GO" id="GO:0005737">
    <property type="term" value="C:cytoplasm"/>
    <property type="evidence" value="ECO:0007669"/>
    <property type="project" value="UniProtKB-SubCell"/>
</dbReference>
<reference evidence="4" key="2">
    <citation type="submission" date="2025-08" db="UniProtKB">
        <authorList>
            <consortium name="Ensembl"/>
        </authorList>
    </citation>
    <scope>IDENTIFICATION</scope>
    <source>
        <strain evidence="4">Thorbecke</strain>
    </source>
</reference>
<dbReference type="GeneTree" id="ENSGT00940000164063"/>
<keyword evidence="5" id="KW-1185">Reference proteome</keyword>
<gene>
    <name evidence="4" type="primary">LOC103351982</name>
</gene>
<dbReference type="RefSeq" id="XP_017205207.1">
    <property type="nucleotide sequence ID" value="XM_017349718.3"/>
</dbReference>
<dbReference type="KEGG" id="ocu:103351982"/>
<dbReference type="PANTHER" id="PTHR45418">
    <property type="entry name" value="CANCER/TESTIS ANTIGEN 55"/>
    <property type="match status" value="1"/>
</dbReference>
<evidence type="ECO:0000256" key="2">
    <source>
        <dbReference type="ARBA" id="ARBA00022490"/>
    </source>
</evidence>
<dbReference type="eggNOG" id="KOG1804">
    <property type="taxonomic scope" value="Eukaryota"/>
</dbReference>
<feature type="region of interest" description="Disordered" evidence="3">
    <location>
        <begin position="57"/>
        <end position="81"/>
    </location>
</feature>
<dbReference type="OrthoDB" id="9573766at2759"/>
<evidence type="ECO:0000256" key="1">
    <source>
        <dbReference type="ARBA" id="ARBA00004496"/>
    </source>
</evidence>
<dbReference type="Proteomes" id="UP000001811">
    <property type="component" value="Chromosome X"/>
</dbReference>
<dbReference type="PANTHER" id="PTHR45418:SF1">
    <property type="entry name" value="CANCER_TESTIS ANTIGEN 55"/>
    <property type="match status" value="1"/>
</dbReference>
<dbReference type="InParanoid" id="G1U2I6"/>
<dbReference type="EMBL" id="AAGW02046826">
    <property type="status" value="NOT_ANNOTATED_CDS"/>
    <property type="molecule type" value="Genomic_DNA"/>
</dbReference>
<dbReference type="OMA" id="TWRIRAH"/>
<dbReference type="PaxDb" id="9986-ENSOCUP00000023585"/>
<keyword evidence="2" id="KW-0963">Cytoplasm</keyword>
<dbReference type="STRING" id="9986.ENSOCUP00000023585"/>
<dbReference type="GeneID" id="103351982"/>
<name>G1U2I6_RABIT</name>
<evidence type="ECO:0000313" key="4">
    <source>
        <dbReference type="Ensembl" id="ENSOCUP00000023585.2"/>
    </source>
</evidence>
<organism evidence="4 5">
    <name type="scientific">Oryctolagus cuniculus</name>
    <name type="common">Rabbit</name>
    <dbReference type="NCBI Taxonomy" id="9986"/>
    <lineage>
        <taxon>Eukaryota</taxon>
        <taxon>Metazoa</taxon>
        <taxon>Chordata</taxon>
        <taxon>Craniata</taxon>
        <taxon>Vertebrata</taxon>
        <taxon>Euteleostomi</taxon>
        <taxon>Mammalia</taxon>
        <taxon>Eutheria</taxon>
        <taxon>Euarchontoglires</taxon>
        <taxon>Glires</taxon>
        <taxon>Lagomorpha</taxon>
        <taxon>Leporidae</taxon>
        <taxon>Oryctolagus</taxon>
    </lineage>
</organism>
<comment type="subcellular location">
    <subcellularLocation>
        <location evidence="1">Cytoplasm</location>
    </subcellularLocation>
</comment>
<dbReference type="Bgee" id="ENSOCUG00000026799">
    <property type="expression patterns" value="Expressed in testis"/>
</dbReference>
<proteinExistence type="predicted"/>
<protein>
    <submittedName>
        <fullName evidence="4">Uncharacterized protein</fullName>
    </submittedName>
</protein>
<dbReference type="HOGENOM" id="CLU_1165540_0_0_1"/>
<evidence type="ECO:0000256" key="3">
    <source>
        <dbReference type="SAM" id="MobiDB-lite"/>
    </source>
</evidence>
<accession>G1U2I6</accession>
<sequence length="237" mass="26661">MLRRVRRVVTFFRRKRDGLNEGRPASPQDGKNLENQWEVVPSSFYGVTDESLHFNTDEPGRVMLRGGQKSTADNEESEPSEELKPFQVDAIAFDVHFAGQSDLQTRILIGCVTAIKKGVVYVNETIKCSLDNVTEGFVPYNGDWLEVEYSVQPGTWRIRAHSAKPLTCKHIEKAWVTSVSGRNGVIDDSIYFTLDSLICPVGYVPKSNHMVNVDIVESSQGCHMWRAVSITPVHMMD</sequence>